<evidence type="ECO:0000256" key="4">
    <source>
        <dbReference type="ARBA" id="ARBA00022679"/>
    </source>
</evidence>
<feature type="domain" description="Beta-ketoacyl-[acyl-carrier-protein] synthase III N-terminal" evidence="11">
    <location>
        <begin position="126"/>
        <end position="203"/>
    </location>
</feature>
<dbReference type="EMBL" id="WJHE01000248">
    <property type="protein sequence ID" value="MST32217.1"/>
    <property type="molecule type" value="Genomic_DNA"/>
</dbReference>
<dbReference type="PANTHER" id="PTHR34069">
    <property type="entry name" value="3-OXOACYL-[ACYL-CARRIER-PROTEIN] SYNTHASE 3"/>
    <property type="match status" value="1"/>
</dbReference>
<dbReference type="InterPro" id="IPR013747">
    <property type="entry name" value="ACP_syn_III_C"/>
</dbReference>
<evidence type="ECO:0000313" key="13">
    <source>
        <dbReference type="Proteomes" id="UP000437736"/>
    </source>
</evidence>
<comment type="domain">
    <text evidence="9">The last Arg residue of the ACP-binding site is essential for the weak association between ACP/AcpP and FabH.</text>
</comment>
<evidence type="ECO:0000256" key="1">
    <source>
        <dbReference type="ARBA" id="ARBA00008642"/>
    </source>
</evidence>
<dbReference type="InterPro" id="IPR016039">
    <property type="entry name" value="Thiolase-like"/>
</dbReference>
<dbReference type="PANTHER" id="PTHR34069:SF2">
    <property type="entry name" value="BETA-KETOACYL-[ACYL-CARRIER-PROTEIN] SYNTHASE III"/>
    <property type="match status" value="1"/>
</dbReference>
<evidence type="ECO:0000256" key="9">
    <source>
        <dbReference type="HAMAP-Rule" id="MF_01815"/>
    </source>
</evidence>
<evidence type="ECO:0000313" key="12">
    <source>
        <dbReference type="EMBL" id="MST32217.1"/>
    </source>
</evidence>
<dbReference type="SUPFAM" id="SSF53901">
    <property type="entry name" value="Thiolase-like"/>
    <property type="match status" value="1"/>
</dbReference>
<organism evidence="12 13">
    <name type="scientific">Acidiferrimicrobium australe</name>
    <dbReference type="NCBI Taxonomy" id="2664430"/>
    <lineage>
        <taxon>Bacteria</taxon>
        <taxon>Bacillati</taxon>
        <taxon>Actinomycetota</taxon>
        <taxon>Acidimicrobiia</taxon>
        <taxon>Acidimicrobiales</taxon>
        <taxon>Acidimicrobiaceae</taxon>
        <taxon>Acidiferrimicrobium</taxon>
    </lineage>
</organism>
<feature type="active site" evidence="9">
    <location>
        <position position="287"/>
    </location>
</feature>
<feature type="domain" description="Beta-ketoacyl-[acyl-carrier-protein] synthase III C-terminal" evidence="10">
    <location>
        <begin position="241"/>
        <end position="330"/>
    </location>
</feature>
<dbReference type="InterPro" id="IPR013751">
    <property type="entry name" value="ACP_syn_III_N"/>
</dbReference>
<evidence type="ECO:0000259" key="11">
    <source>
        <dbReference type="Pfam" id="PF08545"/>
    </source>
</evidence>
<dbReference type="Proteomes" id="UP000437736">
    <property type="component" value="Unassembled WGS sequence"/>
</dbReference>
<keyword evidence="6 9" id="KW-0443">Lipid metabolism</keyword>
<comment type="function">
    <text evidence="9">Catalyzes the condensation reaction of fatty acid synthesis by the addition to an acyl acceptor of two carbons from malonyl-ACP. Catalyzes the first condensation reaction which initiates fatty acid synthesis and may therefore play a role in governing the total rate of fatty acid production. Possesses both acetoacetyl-ACP synthase and acetyl transacylase activities. Its substrate specificity determines the biosynthesis of branched-chain and/or straight-chain of fatty acids.</text>
</comment>
<keyword evidence="7 9" id="KW-0275">Fatty acid biosynthesis</keyword>
<accession>A0ABW9QSC7</accession>
<comment type="pathway">
    <text evidence="9">Lipid metabolism; fatty acid biosynthesis.</text>
</comment>
<dbReference type="HAMAP" id="MF_01815">
    <property type="entry name" value="FabH"/>
    <property type="match status" value="1"/>
</dbReference>
<evidence type="ECO:0000256" key="3">
    <source>
        <dbReference type="ARBA" id="ARBA00022516"/>
    </source>
</evidence>
<comment type="caution">
    <text evidence="12">The sequence shown here is derived from an EMBL/GenBank/DDBJ whole genome shotgun (WGS) entry which is preliminary data.</text>
</comment>
<keyword evidence="2 9" id="KW-0963">Cytoplasm</keyword>
<dbReference type="NCBIfam" id="NF006829">
    <property type="entry name" value="PRK09352.1"/>
    <property type="match status" value="1"/>
</dbReference>
<dbReference type="InterPro" id="IPR004655">
    <property type="entry name" value="FabH"/>
</dbReference>
<keyword evidence="13" id="KW-1185">Reference proteome</keyword>
<keyword evidence="9" id="KW-0511">Multifunctional enzyme</keyword>
<proteinExistence type="inferred from homology"/>
<evidence type="ECO:0000256" key="7">
    <source>
        <dbReference type="ARBA" id="ARBA00023160"/>
    </source>
</evidence>
<keyword evidence="5 9" id="KW-0276">Fatty acid metabolism</keyword>
<feature type="region of interest" description="ACP-binding" evidence="9">
    <location>
        <begin position="258"/>
        <end position="262"/>
    </location>
</feature>
<sequence length="332" mass="34160">MTTLGRGAAITGWGSALPPTVVTNADITTLFDTSDEWIVERSGIHRRHQASGPFVADADQPPVHPEDGIGSTAKLAIEAGREALEQAGRSGADIGMLILCTTSPDQAVPATSSAVSAALGIAGGAMDLNAACAGFTYGLVTATGMIGAGLDRVLLVGAETLTRITNFADRSNAFLFGDGAGAVVVEAAPGPGSLLGWDLGVDGTLVPLLYADHGGPGMAMRGQEVFRRAVRVTVESAELSLQRAKVSIDDVKLFVPHQANIRIMDAVADRLGLPRERIASVIDETGNTSSASIPLALVDAARAGRIAEGDLVLLAGFGAGMTWASAVWRWGH</sequence>
<evidence type="ECO:0000259" key="10">
    <source>
        <dbReference type="Pfam" id="PF08541"/>
    </source>
</evidence>
<name>A0ABW9QSC7_9ACTN</name>
<comment type="similarity">
    <text evidence="1 9">Belongs to the thiolase-like superfamily. FabH family.</text>
</comment>
<keyword evidence="4 9" id="KW-0808">Transferase</keyword>
<feature type="active site" evidence="9">
    <location>
        <position position="257"/>
    </location>
</feature>
<comment type="catalytic activity">
    <reaction evidence="9">
        <text>malonyl-[ACP] + acetyl-CoA + H(+) = 3-oxobutanoyl-[ACP] + CO2 + CoA</text>
        <dbReference type="Rhea" id="RHEA:12080"/>
        <dbReference type="Rhea" id="RHEA-COMP:9623"/>
        <dbReference type="Rhea" id="RHEA-COMP:9625"/>
        <dbReference type="ChEBI" id="CHEBI:15378"/>
        <dbReference type="ChEBI" id="CHEBI:16526"/>
        <dbReference type="ChEBI" id="CHEBI:57287"/>
        <dbReference type="ChEBI" id="CHEBI:57288"/>
        <dbReference type="ChEBI" id="CHEBI:78449"/>
        <dbReference type="ChEBI" id="CHEBI:78450"/>
        <dbReference type="EC" id="2.3.1.180"/>
    </reaction>
</comment>
<keyword evidence="8 9" id="KW-0012">Acyltransferase</keyword>
<evidence type="ECO:0000256" key="8">
    <source>
        <dbReference type="ARBA" id="ARBA00023315"/>
    </source>
</evidence>
<dbReference type="EC" id="2.3.1.180" evidence="9"/>
<feature type="active site" evidence="9">
    <location>
        <position position="132"/>
    </location>
</feature>
<comment type="subcellular location">
    <subcellularLocation>
        <location evidence="9">Cytoplasm</location>
    </subcellularLocation>
</comment>
<keyword evidence="3 9" id="KW-0444">Lipid biosynthesis</keyword>
<dbReference type="Pfam" id="PF08545">
    <property type="entry name" value="ACP_syn_III"/>
    <property type="match status" value="1"/>
</dbReference>
<gene>
    <name evidence="9 12" type="primary">fabH</name>
    <name evidence="12" type="ORF">GHK86_05685</name>
</gene>
<evidence type="ECO:0000256" key="6">
    <source>
        <dbReference type="ARBA" id="ARBA00023098"/>
    </source>
</evidence>
<dbReference type="NCBIfam" id="TIGR00747">
    <property type="entry name" value="fabH"/>
    <property type="match status" value="1"/>
</dbReference>
<dbReference type="GO" id="GO:0033818">
    <property type="term" value="F:beta-ketoacyl-acyl-carrier-protein synthase III activity"/>
    <property type="evidence" value="ECO:0007669"/>
    <property type="project" value="UniProtKB-EC"/>
</dbReference>
<dbReference type="Pfam" id="PF08541">
    <property type="entry name" value="ACP_syn_III_C"/>
    <property type="match status" value="1"/>
</dbReference>
<dbReference type="CDD" id="cd00830">
    <property type="entry name" value="KAS_III"/>
    <property type="match status" value="1"/>
</dbReference>
<reference evidence="12 13" key="1">
    <citation type="submission" date="2019-11" db="EMBL/GenBank/DDBJ databases">
        <title>Acidiferrimicrobium australis gen. nov., sp. nov., an acidophilic and obligately heterotrophic, member of the Actinobacteria that catalyses dissimilatory oxido- reduction of iron isolated from metal-rich acidic water in Chile.</title>
        <authorList>
            <person name="Gonzalez D."/>
            <person name="Huber K."/>
            <person name="Hedrich S."/>
            <person name="Rojas-Villalobos C."/>
            <person name="Quatrini R."/>
            <person name="Dinamarca M.A."/>
            <person name="Schwarz A."/>
            <person name="Canales C."/>
            <person name="Nancucheo I."/>
        </authorList>
    </citation>
    <scope>NUCLEOTIDE SEQUENCE [LARGE SCALE GENOMIC DNA]</scope>
    <source>
        <strain evidence="12 13">USS-CCA1</strain>
    </source>
</reference>
<evidence type="ECO:0000256" key="5">
    <source>
        <dbReference type="ARBA" id="ARBA00022832"/>
    </source>
</evidence>
<comment type="subunit">
    <text evidence="9">Homodimer.</text>
</comment>
<evidence type="ECO:0000256" key="2">
    <source>
        <dbReference type="ARBA" id="ARBA00022490"/>
    </source>
</evidence>
<dbReference type="Gene3D" id="3.40.47.10">
    <property type="match status" value="1"/>
</dbReference>
<protein>
    <recommendedName>
        <fullName evidence="9">Beta-ketoacyl-[acyl-carrier-protein] synthase III</fullName>
        <shortName evidence="9">Beta-ketoacyl-ACP synthase III</shortName>
        <shortName evidence="9">KAS III</shortName>
        <ecNumber evidence="9">2.3.1.180</ecNumber>
    </recommendedName>
    <alternativeName>
        <fullName evidence="9">3-oxoacyl-[acyl-carrier-protein] synthase 3</fullName>
    </alternativeName>
    <alternativeName>
        <fullName evidence="9">3-oxoacyl-[acyl-carrier-protein] synthase III</fullName>
    </alternativeName>
</protein>